<accession>A0ABN9QWK7</accession>
<feature type="non-terminal residue" evidence="2">
    <location>
        <position position="1"/>
    </location>
</feature>
<keyword evidence="3" id="KW-1185">Reference proteome</keyword>
<protein>
    <submittedName>
        <fullName evidence="2">Uncharacterized protein</fullName>
    </submittedName>
</protein>
<feature type="region of interest" description="Disordered" evidence="1">
    <location>
        <begin position="1"/>
        <end position="165"/>
    </location>
</feature>
<evidence type="ECO:0000256" key="1">
    <source>
        <dbReference type="SAM" id="MobiDB-lite"/>
    </source>
</evidence>
<organism evidence="2 3">
    <name type="scientific">Prorocentrum cordatum</name>
    <dbReference type="NCBI Taxonomy" id="2364126"/>
    <lineage>
        <taxon>Eukaryota</taxon>
        <taxon>Sar</taxon>
        <taxon>Alveolata</taxon>
        <taxon>Dinophyceae</taxon>
        <taxon>Prorocentrales</taxon>
        <taxon>Prorocentraceae</taxon>
        <taxon>Prorocentrum</taxon>
    </lineage>
</organism>
<dbReference type="EMBL" id="CAUYUJ010004646">
    <property type="protein sequence ID" value="CAK0810382.1"/>
    <property type="molecule type" value="Genomic_DNA"/>
</dbReference>
<feature type="non-terminal residue" evidence="2">
    <location>
        <position position="210"/>
    </location>
</feature>
<feature type="compositionally biased region" description="Basic residues" evidence="1">
    <location>
        <begin position="118"/>
        <end position="142"/>
    </location>
</feature>
<evidence type="ECO:0000313" key="2">
    <source>
        <dbReference type="EMBL" id="CAK0810382.1"/>
    </source>
</evidence>
<feature type="compositionally biased region" description="Basic and acidic residues" evidence="1">
    <location>
        <begin position="68"/>
        <end position="82"/>
    </location>
</feature>
<dbReference type="Proteomes" id="UP001189429">
    <property type="component" value="Unassembled WGS sequence"/>
</dbReference>
<reference evidence="2" key="1">
    <citation type="submission" date="2023-10" db="EMBL/GenBank/DDBJ databases">
        <authorList>
            <person name="Chen Y."/>
            <person name="Shah S."/>
            <person name="Dougan E. K."/>
            <person name="Thang M."/>
            <person name="Chan C."/>
        </authorList>
    </citation>
    <scope>NUCLEOTIDE SEQUENCE [LARGE SCALE GENOMIC DNA]</scope>
</reference>
<feature type="compositionally biased region" description="Low complexity" evidence="1">
    <location>
        <begin position="83"/>
        <end position="104"/>
    </location>
</feature>
<sequence length="210" mass="22119">PFTAQAAQGCRAAPTSREAPSWPWQHGSAPPGRRRGGPGGAVACGRPVPARFRLRGPGGGPRGAGEAHAARPEGGRGRREHAAGAAAGGAAARRFRAGGAAASPEARRRRRAEGEGRHRGRPAGGRRRPCLRPRRRGRPRRRACPEGRWRVARRGPAGPAPRRVRGLRQRLDGRLLLGPGALSHIAAISFLSRFSHSFSHPAPPPSASSS</sequence>
<proteinExistence type="predicted"/>
<name>A0ABN9QWK7_9DINO</name>
<gene>
    <name evidence="2" type="ORF">PCOR1329_LOCUS15368</name>
</gene>
<comment type="caution">
    <text evidence="2">The sequence shown here is derived from an EMBL/GenBank/DDBJ whole genome shotgun (WGS) entry which is preliminary data.</text>
</comment>
<evidence type="ECO:0000313" key="3">
    <source>
        <dbReference type="Proteomes" id="UP001189429"/>
    </source>
</evidence>